<dbReference type="Gene3D" id="3.40.50.300">
    <property type="entry name" value="P-loop containing nucleotide triphosphate hydrolases"/>
    <property type="match status" value="1"/>
</dbReference>
<organism evidence="2 3">
    <name type="scientific">Candidatus Hodgkinia cicadicola</name>
    <dbReference type="NCBI Taxonomy" id="573658"/>
    <lineage>
        <taxon>Bacteria</taxon>
        <taxon>Pseudomonadati</taxon>
        <taxon>Pseudomonadota</taxon>
        <taxon>Alphaproteobacteria</taxon>
        <taxon>Hyphomicrobiales</taxon>
        <taxon>Candidatus Hodgkinia</taxon>
    </lineage>
</organism>
<evidence type="ECO:0000259" key="1">
    <source>
        <dbReference type="Pfam" id="PF07728"/>
    </source>
</evidence>
<keyword evidence="3" id="KW-1185">Reference proteome</keyword>
<evidence type="ECO:0000313" key="2">
    <source>
        <dbReference type="EMBL" id="PIM96604.1"/>
    </source>
</evidence>
<feature type="domain" description="ATPase dynein-related AAA" evidence="1">
    <location>
        <begin position="81"/>
        <end position="204"/>
    </location>
</feature>
<sequence length="327" mass="37606">MNSIFILGGKGRELMTIEEIRLNHLPDTKISMANTFNIDVNAFILAFSRPNRLVPQIEPGFQFDKQTTLCILAGLLYNKRVLVIGQHGEERVAHIEQVCNRLNWGCIRINMDSCLTRFDLIGRESIVIQQGRSIVKFKYGLLPWVLRRPIVLVLDNYNACKPETKFIFNKLLEANRKIIITENGRIIRPNACFRILATSNTLSGSQVGTFQENSTQLDRWNFVVRVPKLSFNQELVNQIPNKAMRKSIAKGIVELARLSRHLKKRNKLNLLFPVKTPLTWSKLSITLIAIGEAFKYAYLNKCERFGRVLINKKYIEVFKSKHSTKCC</sequence>
<dbReference type="Proteomes" id="UP000229529">
    <property type="component" value="Unassembled WGS sequence"/>
</dbReference>
<dbReference type="EMBL" id="NXGS01000003">
    <property type="protein sequence ID" value="PIM96604.1"/>
    <property type="molecule type" value="Genomic_DNA"/>
</dbReference>
<dbReference type="InterPro" id="IPR011704">
    <property type="entry name" value="ATPase_dyneun-rel_AAA"/>
</dbReference>
<name>A0ABX4MK29_9HYPH</name>
<gene>
    <name evidence="2" type="primary">pcobS</name>
    <name evidence="2" type="ORF">alecur_7</name>
</gene>
<proteinExistence type="predicted"/>
<accession>A0ABX4MK29</accession>
<evidence type="ECO:0000313" key="3">
    <source>
        <dbReference type="Proteomes" id="UP000229529"/>
    </source>
</evidence>
<dbReference type="SUPFAM" id="SSF52540">
    <property type="entry name" value="P-loop containing nucleoside triphosphate hydrolases"/>
    <property type="match status" value="1"/>
</dbReference>
<comment type="caution">
    <text evidence="2">The sequence shown here is derived from an EMBL/GenBank/DDBJ whole genome shotgun (WGS) entry which is preliminary data.</text>
</comment>
<dbReference type="GO" id="GO:0051116">
    <property type="term" value="F:cobaltochelatase activity"/>
    <property type="evidence" value="ECO:0007669"/>
    <property type="project" value="UniProtKB-EC"/>
</dbReference>
<dbReference type="Pfam" id="PF07728">
    <property type="entry name" value="AAA_5"/>
    <property type="match status" value="1"/>
</dbReference>
<keyword evidence="2" id="KW-0436">Ligase</keyword>
<dbReference type="EC" id="6.6.1.2" evidence="2"/>
<reference evidence="2" key="1">
    <citation type="submission" date="2017-09" db="EMBL/GenBank/DDBJ databases">
        <authorList>
            <person name="Campbell M.A."/>
            <person name="Lukasik P."/>
            <person name="Simon C."/>
            <person name="McCutcheon J.P."/>
        </authorList>
    </citation>
    <scope>NUCLEOTIDE SEQUENCE [LARGE SCALE GENOMIC DNA]</scope>
    <source>
        <strain evidence="2">ALECUR</strain>
    </source>
</reference>
<protein>
    <submittedName>
        <fullName evidence="2">Cobalamin biosynthesis protein CobS</fullName>
        <ecNumber evidence="2">6.6.1.2</ecNumber>
    </submittedName>
</protein>
<dbReference type="InterPro" id="IPR027417">
    <property type="entry name" value="P-loop_NTPase"/>
</dbReference>